<sequence>MCGRARCTLSAAQAARAFGFPTTAAAAGPDGGAGDAPAVRTLDLDRFRPSYNVSPGAYLPVGTVRAQPAAGGDGGRGGDGAEPVIQSMKWGLVPSFTGKTEKPDHFRMFNARSESVKEKASFRRLIPKNRCLVAVEGFYEWKKDGSKKQPYYIHFQDHRPLVFAALYDTWTNSEGEIVHTFTILTTRASTSLKWLHDRMPVILGDNDSVNVWLNDASVKLEELTAPYEGTDLVWYPVTPAMGKTSFDGPECIKEVRLGPSEKPISKFFTKKSTAHDQSVNPEKITPEFAETHASRASKVECDESVENQPEDVNQQQSGEKQATYSTVKDEPVSLEHQVFGKPRSNKDEDTMTSTDITTEKQDDLGTKRKIKDTEVKAEIMENSGWSHSQPTTTKKAKGAKAASDGQASLLSYFAKK</sequence>
<proteinExistence type="inferred from homology"/>
<dbReference type="GO" id="GO:0106300">
    <property type="term" value="P:protein-DNA covalent cross-linking repair"/>
    <property type="evidence" value="ECO:0007669"/>
    <property type="project" value="InterPro"/>
</dbReference>
<dbReference type="InterPro" id="IPR036590">
    <property type="entry name" value="SRAP-like"/>
</dbReference>
<dbReference type="PANTHER" id="PTHR13604:SF0">
    <property type="entry name" value="ABASIC SITE PROCESSING PROTEIN HMCES"/>
    <property type="match status" value="1"/>
</dbReference>
<feature type="region of interest" description="Disordered" evidence="8">
    <location>
        <begin position="340"/>
        <end position="407"/>
    </location>
</feature>
<evidence type="ECO:0000256" key="5">
    <source>
        <dbReference type="ARBA" id="ARBA00023124"/>
    </source>
</evidence>
<dbReference type="InterPro" id="IPR003738">
    <property type="entry name" value="SRAP"/>
</dbReference>
<dbReference type="SUPFAM" id="SSF143081">
    <property type="entry name" value="BB1717-like"/>
    <property type="match status" value="1"/>
</dbReference>
<evidence type="ECO:0000256" key="2">
    <source>
        <dbReference type="ARBA" id="ARBA00022670"/>
    </source>
</evidence>
<dbReference type="Gene3D" id="3.90.1680.10">
    <property type="entry name" value="SOS response associated peptidase-like"/>
    <property type="match status" value="1"/>
</dbReference>
<comment type="caution">
    <text evidence="9">The sequence shown here is derived from an EMBL/GenBank/DDBJ whole genome shotgun (WGS) entry which is preliminary data.</text>
</comment>
<evidence type="ECO:0000256" key="4">
    <source>
        <dbReference type="ARBA" id="ARBA00022801"/>
    </source>
</evidence>
<dbReference type="PANTHER" id="PTHR13604">
    <property type="entry name" value="DC12-RELATED"/>
    <property type="match status" value="1"/>
</dbReference>
<feature type="region of interest" description="Disordered" evidence="8">
    <location>
        <begin position="290"/>
        <end position="327"/>
    </location>
</feature>
<accession>A0A8T0NF24</accession>
<keyword evidence="5" id="KW-0190">Covalent protein-DNA linkage</keyword>
<dbReference type="OrthoDB" id="2111841at2759"/>
<dbReference type="GO" id="GO:0006508">
    <property type="term" value="P:proteolysis"/>
    <property type="evidence" value="ECO:0007669"/>
    <property type="project" value="UniProtKB-KW"/>
</dbReference>
<evidence type="ECO:0000256" key="1">
    <source>
        <dbReference type="ARBA" id="ARBA00008136"/>
    </source>
</evidence>
<evidence type="ECO:0000256" key="6">
    <source>
        <dbReference type="ARBA" id="ARBA00023125"/>
    </source>
</evidence>
<keyword evidence="6" id="KW-0238">DNA-binding</keyword>
<evidence type="ECO:0000313" key="10">
    <source>
        <dbReference type="Proteomes" id="UP000823388"/>
    </source>
</evidence>
<dbReference type="AlphaFoldDB" id="A0A8T0NF24"/>
<dbReference type="Pfam" id="PF02586">
    <property type="entry name" value="SRAP"/>
    <property type="match status" value="1"/>
</dbReference>
<reference evidence="9 10" key="1">
    <citation type="submission" date="2020-05" db="EMBL/GenBank/DDBJ databases">
        <title>WGS assembly of Panicum virgatum.</title>
        <authorList>
            <person name="Lovell J.T."/>
            <person name="Jenkins J."/>
            <person name="Shu S."/>
            <person name="Juenger T.E."/>
            <person name="Schmutz J."/>
        </authorList>
    </citation>
    <scope>NUCLEOTIDE SEQUENCE [LARGE SCALE GENOMIC DNA]</scope>
    <source>
        <strain evidence="10">cv. AP13</strain>
    </source>
</reference>
<gene>
    <name evidence="9" type="ORF">PVAP13_9KG045900</name>
</gene>
<evidence type="ECO:0000313" key="9">
    <source>
        <dbReference type="EMBL" id="KAG2546799.1"/>
    </source>
</evidence>
<organism evidence="9 10">
    <name type="scientific">Panicum virgatum</name>
    <name type="common">Blackwell switchgrass</name>
    <dbReference type="NCBI Taxonomy" id="38727"/>
    <lineage>
        <taxon>Eukaryota</taxon>
        <taxon>Viridiplantae</taxon>
        <taxon>Streptophyta</taxon>
        <taxon>Embryophyta</taxon>
        <taxon>Tracheophyta</taxon>
        <taxon>Spermatophyta</taxon>
        <taxon>Magnoliopsida</taxon>
        <taxon>Liliopsida</taxon>
        <taxon>Poales</taxon>
        <taxon>Poaceae</taxon>
        <taxon>PACMAD clade</taxon>
        <taxon>Panicoideae</taxon>
        <taxon>Panicodae</taxon>
        <taxon>Paniceae</taxon>
        <taxon>Panicinae</taxon>
        <taxon>Panicum</taxon>
        <taxon>Panicum sect. Hiantes</taxon>
    </lineage>
</organism>
<protein>
    <recommendedName>
        <fullName evidence="11">Embryonic stem cell-specific 5-hydroxymethylcytosine-binding protein</fullName>
    </recommendedName>
</protein>
<evidence type="ECO:0008006" key="11">
    <source>
        <dbReference type="Google" id="ProtNLM"/>
    </source>
</evidence>
<dbReference type="GO" id="GO:0016829">
    <property type="term" value="F:lyase activity"/>
    <property type="evidence" value="ECO:0007669"/>
    <property type="project" value="UniProtKB-KW"/>
</dbReference>
<dbReference type="Proteomes" id="UP000823388">
    <property type="component" value="Chromosome 9K"/>
</dbReference>
<evidence type="ECO:0000256" key="7">
    <source>
        <dbReference type="ARBA" id="ARBA00023239"/>
    </source>
</evidence>
<evidence type="ECO:0000256" key="8">
    <source>
        <dbReference type="SAM" id="MobiDB-lite"/>
    </source>
</evidence>
<evidence type="ECO:0000256" key="3">
    <source>
        <dbReference type="ARBA" id="ARBA00022763"/>
    </source>
</evidence>
<dbReference type="EMBL" id="CM029053">
    <property type="protein sequence ID" value="KAG2546799.1"/>
    <property type="molecule type" value="Genomic_DNA"/>
</dbReference>
<feature type="compositionally biased region" description="Basic and acidic residues" evidence="8">
    <location>
        <begin position="357"/>
        <end position="379"/>
    </location>
</feature>
<keyword evidence="7" id="KW-0456">Lyase</keyword>
<keyword evidence="3" id="KW-0227">DNA damage</keyword>
<keyword evidence="4" id="KW-0378">Hydrolase</keyword>
<feature type="compositionally biased region" description="Polar residues" evidence="8">
    <location>
        <begin position="310"/>
        <end position="326"/>
    </location>
</feature>
<name>A0A8T0NF24_PANVG</name>
<keyword evidence="2" id="KW-0645">Protease</keyword>
<feature type="compositionally biased region" description="Basic and acidic residues" evidence="8">
    <location>
        <begin position="290"/>
        <end position="301"/>
    </location>
</feature>
<keyword evidence="10" id="KW-1185">Reference proteome</keyword>
<comment type="similarity">
    <text evidence="1">Belongs to the SOS response-associated peptidase family.</text>
</comment>
<dbReference type="GO" id="GO:0003697">
    <property type="term" value="F:single-stranded DNA binding"/>
    <property type="evidence" value="ECO:0007669"/>
    <property type="project" value="InterPro"/>
</dbReference>
<dbReference type="GO" id="GO:0008233">
    <property type="term" value="F:peptidase activity"/>
    <property type="evidence" value="ECO:0007669"/>
    <property type="project" value="UniProtKB-KW"/>
</dbReference>